<gene>
    <name evidence="3" type="primary">LOC100898884</name>
</gene>
<reference evidence="3" key="1">
    <citation type="submission" date="2025-08" db="UniProtKB">
        <authorList>
            <consortium name="RefSeq"/>
        </authorList>
    </citation>
    <scope>IDENTIFICATION</scope>
</reference>
<feature type="region of interest" description="Disordered" evidence="1">
    <location>
        <begin position="176"/>
        <end position="216"/>
    </location>
</feature>
<evidence type="ECO:0000313" key="2">
    <source>
        <dbReference type="Proteomes" id="UP000694867"/>
    </source>
</evidence>
<dbReference type="AlphaFoldDB" id="A0AAJ7L4S4"/>
<protein>
    <submittedName>
        <fullName evidence="3">Uncharacterized protein LOC100898884</fullName>
    </submittedName>
</protein>
<sequence>MAIGNGKHLDSTGIIKKVFPKKPDPYGFLLLLTPIELRGREASFFFSDVTVPKNERELLRVGMQLKFIIIDKPMDNMKSPVDFKALQIAPLSPAMYQGAVVRAPSRDGKNMRVALDFTLEQVDIDPASYSALKLDKPLGLGDVCVVRLTWTGIVNASREMRPLDGDIVCAHRLRIPDDSIPDDDEDDGKEELPSDDGTQAETRTKKPMSRRCVSTPEKHVVGLGGATLTPKQIDGPVIIRRVGFKTPQSHASSSEDEYPPESPKPRPLNSRLTRTPVKSLPCCPEPCCQDQCYLPSLKIPSFPLQNMHAPCSCLRCLSMSHCYPMIPTGCTSCVNPEMPSWHNATGLP</sequence>
<evidence type="ECO:0000256" key="1">
    <source>
        <dbReference type="SAM" id="MobiDB-lite"/>
    </source>
</evidence>
<dbReference type="Proteomes" id="UP000694867">
    <property type="component" value="Unplaced"/>
</dbReference>
<evidence type="ECO:0000313" key="3">
    <source>
        <dbReference type="RefSeq" id="XP_018493981.1"/>
    </source>
</evidence>
<accession>A0AAJ7L4S4</accession>
<feature type="compositionally biased region" description="Acidic residues" evidence="1">
    <location>
        <begin position="179"/>
        <end position="189"/>
    </location>
</feature>
<keyword evidence="2" id="KW-1185">Reference proteome</keyword>
<dbReference type="KEGG" id="goe:100898884"/>
<feature type="region of interest" description="Disordered" evidence="1">
    <location>
        <begin position="246"/>
        <end position="271"/>
    </location>
</feature>
<proteinExistence type="predicted"/>
<name>A0AAJ7L4S4_9ACAR</name>
<organism evidence="2 3">
    <name type="scientific">Galendromus occidentalis</name>
    <name type="common">western predatory mite</name>
    <dbReference type="NCBI Taxonomy" id="34638"/>
    <lineage>
        <taxon>Eukaryota</taxon>
        <taxon>Metazoa</taxon>
        <taxon>Ecdysozoa</taxon>
        <taxon>Arthropoda</taxon>
        <taxon>Chelicerata</taxon>
        <taxon>Arachnida</taxon>
        <taxon>Acari</taxon>
        <taxon>Parasitiformes</taxon>
        <taxon>Mesostigmata</taxon>
        <taxon>Gamasina</taxon>
        <taxon>Phytoseioidea</taxon>
        <taxon>Phytoseiidae</taxon>
        <taxon>Typhlodrominae</taxon>
        <taxon>Galendromus</taxon>
    </lineage>
</organism>
<dbReference type="GeneID" id="100898884"/>
<dbReference type="RefSeq" id="XP_018493981.1">
    <property type="nucleotide sequence ID" value="XM_018638465.1"/>
</dbReference>